<dbReference type="EMBL" id="JABSTQ010010007">
    <property type="protein sequence ID" value="KAG0424171.1"/>
    <property type="molecule type" value="Genomic_DNA"/>
</dbReference>
<sequence length="892" mass="100323">MIALTTAVTSVLLIFVSQASAGDDSELANLIRALCSDVEKALKDALKELNLGFLSTTIRKLIKCRDFKVTGLICKDDIIVNLPSALNAGNNASAQPDPEKGKDCDEERFSNERERCDFGIKLQLLVSHGDALVACAALDSYKMCLAQLVRQTMCGQREFLVKQLEPMRLYLRQNNVRCARQKNVSLASQNSVQKPMIQHGCSGRDIFETQLRCGVKFQTNLRDIAGRGHSLSKPSQVCRTVSSYYDCLNALLGTVPCQQSPLLMKHADYFPTVLTRKYRAACEEELSLTAMRIIDGMQVKVARTLGSSELQSHGECRSENATKTFMGCGLQFNEIVSHNPGREKVCQAYTKLGHCCQTLLHETNCATSMPFHKSVMHVLHVLLSPYDQYCRNFVSDVSLGPPPDWSWPTPGPETTAPPVCDYDVYIERHIECGLTYIFDIRGTQVGNTTSTDSVVCDLLSYYFNCINSVKEQSHCTDDPPISQSLQYFVDTLKNSSGQSCETLRKKNKMKFRSSQSSCSIREYTGSYFNCGATFLQNTYHQQPSEDEKCRFYFEFRTCEERLIACKTPTDVSASLSYFSIVMTEGYADMCRDYNKSTSCDRLTLLKNFYDCTERYYQAFHEFLLENPDVRLQQCRLIEDMENCTKVQVFDNDCKGLQTLFLHMKTFQEYIRKLFNQRQASPCPRENARNWMTFRDVRKQTMCDQYKAVKKLVLCGVGFHRMLSAAQNNATATNNTSICPLVKEMKYCTSSATHDSGCSDADLLAAEVSALQRNLLLEHEGACGSASSPVDEDYLRHRQGTCTTNFLAVLALRVVPDENLRAHSVCLNESADRHDCSTLAPQVADLSNQLLSRFKAQYCSGPSRQMHSCPGVCTMLGPHWMPLILIAMLSWAL</sequence>
<evidence type="ECO:0000313" key="1">
    <source>
        <dbReference type="EMBL" id="KAG0424171.1"/>
    </source>
</evidence>
<dbReference type="Proteomes" id="UP000805193">
    <property type="component" value="Unassembled WGS sequence"/>
</dbReference>
<organism evidence="1 2">
    <name type="scientific">Ixodes persulcatus</name>
    <name type="common">Taiga tick</name>
    <dbReference type="NCBI Taxonomy" id="34615"/>
    <lineage>
        <taxon>Eukaryota</taxon>
        <taxon>Metazoa</taxon>
        <taxon>Ecdysozoa</taxon>
        <taxon>Arthropoda</taxon>
        <taxon>Chelicerata</taxon>
        <taxon>Arachnida</taxon>
        <taxon>Acari</taxon>
        <taxon>Parasitiformes</taxon>
        <taxon>Ixodida</taxon>
        <taxon>Ixodoidea</taxon>
        <taxon>Ixodidae</taxon>
        <taxon>Ixodinae</taxon>
        <taxon>Ixodes</taxon>
    </lineage>
</organism>
<keyword evidence="2" id="KW-1185">Reference proteome</keyword>
<reference evidence="1 2" key="1">
    <citation type="journal article" date="2020" name="Cell">
        <title>Large-Scale Comparative Analyses of Tick Genomes Elucidate Their Genetic Diversity and Vector Capacities.</title>
        <authorList>
            <consortium name="Tick Genome and Microbiome Consortium (TIGMIC)"/>
            <person name="Jia N."/>
            <person name="Wang J."/>
            <person name="Shi W."/>
            <person name="Du L."/>
            <person name="Sun Y."/>
            <person name="Zhan W."/>
            <person name="Jiang J.F."/>
            <person name="Wang Q."/>
            <person name="Zhang B."/>
            <person name="Ji P."/>
            <person name="Bell-Sakyi L."/>
            <person name="Cui X.M."/>
            <person name="Yuan T.T."/>
            <person name="Jiang B.G."/>
            <person name="Yang W.F."/>
            <person name="Lam T.T."/>
            <person name="Chang Q.C."/>
            <person name="Ding S.J."/>
            <person name="Wang X.J."/>
            <person name="Zhu J.G."/>
            <person name="Ruan X.D."/>
            <person name="Zhao L."/>
            <person name="Wei J.T."/>
            <person name="Ye R.Z."/>
            <person name="Que T.C."/>
            <person name="Du C.H."/>
            <person name="Zhou Y.H."/>
            <person name="Cheng J.X."/>
            <person name="Dai P.F."/>
            <person name="Guo W.B."/>
            <person name="Han X.H."/>
            <person name="Huang E.J."/>
            <person name="Li L.F."/>
            <person name="Wei W."/>
            <person name="Gao Y.C."/>
            <person name="Liu J.Z."/>
            <person name="Shao H.Z."/>
            <person name="Wang X."/>
            <person name="Wang C.C."/>
            <person name="Yang T.C."/>
            <person name="Huo Q.B."/>
            <person name="Li W."/>
            <person name="Chen H.Y."/>
            <person name="Chen S.E."/>
            <person name="Zhou L.G."/>
            <person name="Ni X.B."/>
            <person name="Tian J.H."/>
            <person name="Sheng Y."/>
            <person name="Liu T."/>
            <person name="Pan Y.S."/>
            <person name="Xia L.Y."/>
            <person name="Li J."/>
            <person name="Zhao F."/>
            <person name="Cao W.C."/>
        </authorList>
    </citation>
    <scope>NUCLEOTIDE SEQUENCE [LARGE SCALE GENOMIC DNA]</scope>
    <source>
        <strain evidence="1">Iper-2018</strain>
    </source>
</reference>
<comment type="caution">
    <text evidence="1">The sequence shown here is derived from an EMBL/GenBank/DDBJ whole genome shotgun (WGS) entry which is preliminary data.</text>
</comment>
<name>A0AC60PSR4_IXOPE</name>
<gene>
    <name evidence="1" type="ORF">HPB47_000078</name>
</gene>
<accession>A0AC60PSR4</accession>
<evidence type="ECO:0000313" key="2">
    <source>
        <dbReference type="Proteomes" id="UP000805193"/>
    </source>
</evidence>
<protein>
    <submittedName>
        <fullName evidence="1">Uncharacterized protein</fullName>
    </submittedName>
</protein>
<proteinExistence type="predicted"/>